<dbReference type="InterPro" id="IPR011081">
    <property type="entry name" value="Big_4"/>
</dbReference>
<organism evidence="2 3">
    <name type="scientific">Priestia megaterium</name>
    <name type="common">Bacillus megaterium</name>
    <dbReference type="NCBI Taxonomy" id="1404"/>
    <lineage>
        <taxon>Bacteria</taxon>
        <taxon>Bacillati</taxon>
        <taxon>Bacillota</taxon>
        <taxon>Bacilli</taxon>
        <taxon>Bacillales</taxon>
        <taxon>Bacillaceae</taxon>
        <taxon>Priestia</taxon>
    </lineage>
</organism>
<evidence type="ECO:0000313" key="2">
    <source>
        <dbReference type="EMBL" id="QIZ08394.1"/>
    </source>
</evidence>
<feature type="domain" description="Bacterial Ig-like" evidence="1">
    <location>
        <begin position="61"/>
        <end position="97"/>
    </location>
</feature>
<gene>
    <name evidence="2" type="ORF">HFZ78_18105</name>
</gene>
<dbReference type="Proteomes" id="UP000501868">
    <property type="component" value="Chromosome"/>
</dbReference>
<accession>A0A6H1P474</accession>
<evidence type="ECO:0000313" key="3">
    <source>
        <dbReference type="Proteomes" id="UP000501868"/>
    </source>
</evidence>
<sequence>MLKATGNNSEQYSRINWDASKFIGEELYIKVVDNSTGGFGHINVDDFSFPVQPKVIRDIPDINVVINEGDKYGLPQMVEAIMSDGSKEKVNVTWSLTKCKK</sequence>
<name>A0A6H1P474_PRIMG</name>
<reference evidence="2 3" key="1">
    <citation type="submission" date="2020-04" db="EMBL/GenBank/DDBJ databases">
        <title>Genome-Wide Identification of 5-Methylcytosine Sites in Bacterial Genomes By High-Throughput Sequencing of MspJI Restriction Fragments.</title>
        <authorList>
            <person name="Wu V."/>
        </authorList>
    </citation>
    <scope>NUCLEOTIDE SEQUENCE [LARGE SCALE GENOMIC DNA]</scope>
    <source>
        <strain evidence="2 3">S2</strain>
    </source>
</reference>
<dbReference type="AlphaFoldDB" id="A0A6H1P474"/>
<reference evidence="2 3" key="2">
    <citation type="submission" date="2020-04" db="EMBL/GenBank/DDBJ databases">
        <authorList>
            <person name="Fomenkov A."/>
            <person name="Anton B.P."/>
            <person name="Roberts R.J."/>
        </authorList>
    </citation>
    <scope>NUCLEOTIDE SEQUENCE [LARGE SCALE GENOMIC DNA]</scope>
    <source>
        <strain evidence="2 3">S2</strain>
    </source>
</reference>
<evidence type="ECO:0000259" key="1">
    <source>
        <dbReference type="Pfam" id="PF07532"/>
    </source>
</evidence>
<protein>
    <recommendedName>
        <fullName evidence="1">Bacterial Ig-like domain-containing protein</fullName>
    </recommendedName>
</protein>
<dbReference type="EMBL" id="CP051128">
    <property type="protein sequence ID" value="QIZ08394.1"/>
    <property type="molecule type" value="Genomic_DNA"/>
</dbReference>
<dbReference type="Pfam" id="PF07532">
    <property type="entry name" value="Big_4"/>
    <property type="match status" value="1"/>
</dbReference>
<proteinExistence type="predicted"/>